<dbReference type="STRING" id="243090.RB10036"/>
<evidence type="ECO:0008006" key="4">
    <source>
        <dbReference type="Google" id="ProtNLM"/>
    </source>
</evidence>
<dbReference type="PANTHER" id="PTHR12993:SF30">
    <property type="entry name" value="N-ACETYL-ALPHA-D-GLUCOSAMINYL L-MALATE DEACETYLASE 1"/>
    <property type="match status" value="1"/>
</dbReference>
<dbReference type="Pfam" id="PF02585">
    <property type="entry name" value="PIG-L"/>
    <property type="match status" value="1"/>
</dbReference>
<dbReference type="GO" id="GO:0071793">
    <property type="term" value="P:bacillithiol biosynthetic process"/>
    <property type="evidence" value="ECO:0007669"/>
    <property type="project" value="InterPro"/>
</dbReference>
<name>Q7UKN9_RHOBA</name>
<dbReference type="InParanoid" id="Q7UKN9"/>
<dbReference type="EnsemblBacteria" id="CAD76593">
    <property type="protein sequence ID" value="CAD76593"/>
    <property type="gene ID" value="RB10036"/>
</dbReference>
<proteinExistence type="predicted"/>
<sequence length="277" mass="31550">MEHPYRGRQPHPHTQRSSSHRIGATSTMTVTSSVFTDSDPYPDPDNIEPLDFLVVAPHPDDAELGMGGTIMRMIDEGMRVGVLDLTSGEPTPHGSLDIRKRETARATEIMKLTWRGNAGLTNRAVEATLPAREHIASFFRCLRPRWLFAPYHEDAHPDHVAATQLVEAARFHSKLSKTAMPGPRHHPQRIYYYFCIHLRLAVQPSWIVDISEQWDRKLESIRAYESQFITGRDPGPPSLTDRFRDDAAYWGRLIDRQYGEPFATKEPLAMTSLRDLI</sequence>
<dbReference type="GO" id="GO:0019213">
    <property type="term" value="F:deacetylase activity"/>
    <property type="evidence" value="ECO:0007669"/>
    <property type="project" value="InterPro"/>
</dbReference>
<dbReference type="EMBL" id="BX294150">
    <property type="protein sequence ID" value="CAD76593.1"/>
    <property type="molecule type" value="Genomic_DNA"/>
</dbReference>
<dbReference type="Gene3D" id="3.40.50.10320">
    <property type="entry name" value="LmbE-like"/>
    <property type="match status" value="1"/>
</dbReference>
<dbReference type="eggNOG" id="COG2120">
    <property type="taxonomic scope" value="Bacteria"/>
</dbReference>
<organism evidence="2 3">
    <name type="scientific">Rhodopirellula baltica (strain DSM 10527 / NCIMB 13988 / SH1)</name>
    <dbReference type="NCBI Taxonomy" id="243090"/>
    <lineage>
        <taxon>Bacteria</taxon>
        <taxon>Pseudomonadati</taxon>
        <taxon>Planctomycetota</taxon>
        <taxon>Planctomycetia</taxon>
        <taxon>Pirellulales</taxon>
        <taxon>Pirellulaceae</taxon>
        <taxon>Rhodopirellula</taxon>
    </lineage>
</organism>
<dbReference type="HOGENOM" id="CLU_049311_3_1_0"/>
<evidence type="ECO:0000313" key="3">
    <source>
        <dbReference type="Proteomes" id="UP000001025"/>
    </source>
</evidence>
<dbReference type="NCBIfam" id="TIGR04001">
    <property type="entry name" value="thiol_BshB1"/>
    <property type="match status" value="1"/>
</dbReference>
<dbReference type="GO" id="GO:0016811">
    <property type="term" value="F:hydrolase activity, acting on carbon-nitrogen (but not peptide) bonds, in linear amides"/>
    <property type="evidence" value="ECO:0000318"/>
    <property type="project" value="GO_Central"/>
</dbReference>
<evidence type="ECO:0000313" key="2">
    <source>
        <dbReference type="EMBL" id="CAD76593.1"/>
    </source>
</evidence>
<feature type="compositionally biased region" description="Basic residues" evidence="1">
    <location>
        <begin position="1"/>
        <end position="14"/>
    </location>
</feature>
<reference evidence="2 3" key="1">
    <citation type="journal article" date="2003" name="Proc. Natl. Acad. Sci. U.S.A.">
        <title>Complete genome sequence of the marine planctomycete Pirellula sp. strain 1.</title>
        <authorList>
            <person name="Gloeckner F.O."/>
            <person name="Kube M."/>
            <person name="Bauer M."/>
            <person name="Teeling H."/>
            <person name="Lombardot T."/>
            <person name="Ludwig W."/>
            <person name="Gade D."/>
            <person name="Beck A."/>
            <person name="Borzym K."/>
            <person name="Heitmann K."/>
            <person name="Rabus R."/>
            <person name="Schlesner H."/>
            <person name="Amann R."/>
            <person name="Reinhardt R."/>
        </authorList>
    </citation>
    <scope>NUCLEOTIDE SEQUENCE [LARGE SCALE GENOMIC DNA]</scope>
    <source>
        <strain evidence="3">DSM 10527 / NCIMB 13988 / SH1</strain>
    </source>
</reference>
<dbReference type="InterPro" id="IPR023842">
    <property type="entry name" value="Bacillithiol_biosynth_BshB1"/>
</dbReference>
<dbReference type="PANTHER" id="PTHR12993">
    <property type="entry name" value="N-ACETYLGLUCOSAMINYL-PHOSPHATIDYLINOSITOL DE-N-ACETYLASE-RELATED"/>
    <property type="match status" value="1"/>
</dbReference>
<dbReference type="InterPro" id="IPR024078">
    <property type="entry name" value="LmbE-like_dom_sf"/>
</dbReference>
<dbReference type="Proteomes" id="UP000001025">
    <property type="component" value="Chromosome"/>
</dbReference>
<dbReference type="PATRIC" id="fig|243090.15.peg.4837"/>
<keyword evidence="3" id="KW-1185">Reference proteome</keyword>
<feature type="region of interest" description="Disordered" evidence="1">
    <location>
        <begin position="1"/>
        <end position="24"/>
    </location>
</feature>
<dbReference type="KEGG" id="rba:RB10036"/>
<evidence type="ECO:0000256" key="1">
    <source>
        <dbReference type="SAM" id="MobiDB-lite"/>
    </source>
</evidence>
<dbReference type="InterPro" id="IPR003737">
    <property type="entry name" value="GlcNAc_PI_deacetylase-related"/>
</dbReference>
<gene>
    <name evidence="2" type="ordered locus">RB10036</name>
</gene>
<protein>
    <recommendedName>
        <fullName evidence="4">Bacillithiol biosynthesis deacetylase BshB1</fullName>
    </recommendedName>
</protein>
<accession>Q7UKN9</accession>
<dbReference type="OrthoDB" id="9815144at2"/>
<dbReference type="SUPFAM" id="SSF102588">
    <property type="entry name" value="LmbE-like"/>
    <property type="match status" value="1"/>
</dbReference>
<dbReference type="AlphaFoldDB" id="Q7UKN9"/>